<keyword evidence="6 8" id="KW-1133">Transmembrane helix</keyword>
<feature type="transmembrane region" description="Helical" evidence="8">
    <location>
        <begin position="165"/>
        <end position="184"/>
    </location>
</feature>
<feature type="transmembrane region" description="Helical" evidence="8">
    <location>
        <begin position="757"/>
        <end position="773"/>
    </location>
</feature>
<evidence type="ECO:0000256" key="3">
    <source>
        <dbReference type="ARBA" id="ARBA00022676"/>
    </source>
</evidence>
<feature type="transmembrane region" description="Helical" evidence="8">
    <location>
        <begin position="925"/>
        <end position="947"/>
    </location>
</feature>
<keyword evidence="4 9" id="KW-0808">Transferase</keyword>
<feature type="transmembrane region" description="Helical" evidence="8">
    <location>
        <begin position="531"/>
        <end position="549"/>
    </location>
</feature>
<feature type="transmembrane region" description="Helical" evidence="8">
    <location>
        <begin position="196"/>
        <end position="224"/>
    </location>
</feature>
<dbReference type="Proteomes" id="UP001652461">
    <property type="component" value="Unassembled WGS sequence"/>
</dbReference>
<feature type="transmembrane region" description="Helical" evidence="8">
    <location>
        <begin position="569"/>
        <end position="591"/>
    </location>
</feature>
<feature type="transmembrane region" description="Helical" evidence="8">
    <location>
        <begin position="244"/>
        <end position="274"/>
    </location>
</feature>
<sequence length="1011" mass="114600">MDTKKFEYFCSRVAAGIGILILGFLSLYSLFYTEEFTANRTEELELVKDPVVLSLLSMAVVIFLLFYAAKIILKDEAHRKRNTRILLVFSCAYVGIFGFIWAFLCHYHMMWDGEMISFFGNQFANGINDISAHDIDYITSYTQQLGIISVLETLYRIAGWENYRMFQALNAVAASCLVLTGYKLTREISGREETGVYFLLLILGCWPLIIYVPFIYGEVLSILFSMLSIYTMLLYLRKQRKRDILYMALAIAAACLIRSNCYIVLAAMACVLVVKAIGDKKIRHVLALFCCIAVYFVGHMGLIKVYENRLGVDLRHPMPSILWVAMATQEGEDGKEAGWYNGLAWDLFVDEAGRDQEVATEMAKEVIAESMERFKGDPAYMLDFYKRKIVSQWSEPTYACQVETNHRWSERSAFMDRLYKGDLWKPFVRVMDIYQSLIYWGALLFLLLMIRKKIPVEKLGLIIVAIGGFIFYIFWEAKSRYVFPYFMMMLPCACCGWDLFIQKLSQWWKKGRTQERVKGLTSHLEGFGGKAILLLAGVPSAFLFLYSLVFTTVYESNDLEVPLQKMDPAPLILLFVAAGLAVLYFAGKQLLKKEENRKRNLNLLLLAVLIHCAVFCTAWNLLAKSALRADPLYIHAIAGGFATGDVGESAMDYLYTYPHQAGQALLLELVYRIFGYENFLAFRTLNTLGVLLLVFCGYRITGLLYENDRAKVNYLLLAADCIPVLIYTNVIYGEVLAIAAVSLALWMFLTWLQEKKLWQFVCMTLALVCAVYMKNNALIAVVAIGIVMLVKAIGERKRRLALWLVPLAAVILLAQPAMTKLYEARSGWPLSEGMPKSLWVAMGLQGDGMSSGWWNEFPDQVYKDEAGYDAEKADELAKTAISVSLEGFRENPKAAAVFFVRKFVSQWNDPSYGCQVTSGSQETPALAFFMNGFQSLIFLGAAGFAILWFRRQKSIEQSLPMLILLGGFLFHLAWEVKGRYGLFYFVLLLPAAAEGLAAICDKAEKRVKKEE</sequence>
<feature type="transmembrane region" description="Helical" evidence="8">
    <location>
        <begin position="12"/>
        <end position="31"/>
    </location>
</feature>
<reference evidence="9 10" key="1">
    <citation type="journal article" date="2021" name="ISME Commun">
        <title>Automated analysis of genomic sequences facilitates high-throughput and comprehensive description of bacteria.</title>
        <authorList>
            <person name="Hitch T.C.A."/>
        </authorList>
    </citation>
    <scope>NUCLEOTIDE SEQUENCE [LARGE SCALE GENOMIC DNA]</scope>
    <source>
        <strain evidence="9 10">Sanger_04</strain>
    </source>
</reference>
<feature type="transmembrane region" description="Helical" evidence="8">
    <location>
        <begin position="433"/>
        <end position="450"/>
    </location>
</feature>
<evidence type="ECO:0000256" key="5">
    <source>
        <dbReference type="ARBA" id="ARBA00022692"/>
    </source>
</evidence>
<gene>
    <name evidence="9" type="ORF">OCV63_05755</name>
</gene>
<feature type="transmembrane region" description="Helical" evidence="8">
    <location>
        <begin position="459"/>
        <end position="475"/>
    </location>
</feature>
<protein>
    <submittedName>
        <fullName evidence="9">Glycosyltransferase family 39 protein</fullName>
        <ecNumber evidence="9">2.4.-.-</ecNumber>
    </submittedName>
</protein>
<feature type="transmembrane region" description="Helical" evidence="8">
    <location>
        <begin position="603"/>
        <end position="622"/>
    </location>
</feature>
<feature type="transmembrane region" description="Helical" evidence="8">
    <location>
        <begin position="85"/>
        <end position="109"/>
    </location>
</feature>
<dbReference type="EMBL" id="JAOQKC010000006">
    <property type="protein sequence ID" value="MCU6696402.1"/>
    <property type="molecule type" value="Genomic_DNA"/>
</dbReference>
<dbReference type="PANTHER" id="PTHR33908:SF11">
    <property type="entry name" value="MEMBRANE PROTEIN"/>
    <property type="match status" value="1"/>
</dbReference>
<dbReference type="EC" id="2.4.-.-" evidence="9"/>
<evidence type="ECO:0000256" key="4">
    <source>
        <dbReference type="ARBA" id="ARBA00022679"/>
    </source>
</evidence>
<comment type="caution">
    <text evidence="9">The sequence shown here is derived from an EMBL/GenBank/DDBJ whole genome shotgun (WGS) entry which is preliminary data.</text>
</comment>
<feature type="transmembrane region" description="Helical" evidence="8">
    <location>
        <begin position="481"/>
        <end position="500"/>
    </location>
</feature>
<dbReference type="PANTHER" id="PTHR33908">
    <property type="entry name" value="MANNOSYLTRANSFERASE YKCB-RELATED"/>
    <property type="match status" value="1"/>
</dbReference>
<keyword evidence="10" id="KW-1185">Reference proteome</keyword>
<feature type="transmembrane region" description="Helical" evidence="8">
    <location>
        <begin position="680"/>
        <end position="700"/>
    </location>
</feature>
<dbReference type="GO" id="GO:0016757">
    <property type="term" value="F:glycosyltransferase activity"/>
    <property type="evidence" value="ECO:0007669"/>
    <property type="project" value="UniProtKB-KW"/>
</dbReference>
<feature type="transmembrane region" description="Helical" evidence="8">
    <location>
        <begin position="735"/>
        <end position="752"/>
    </location>
</feature>
<dbReference type="InterPro" id="IPR050297">
    <property type="entry name" value="LipidA_mod_glycosyltrf_83"/>
</dbReference>
<evidence type="ECO:0000256" key="7">
    <source>
        <dbReference type="ARBA" id="ARBA00023136"/>
    </source>
</evidence>
<evidence type="ECO:0000313" key="10">
    <source>
        <dbReference type="Proteomes" id="UP001652461"/>
    </source>
</evidence>
<comment type="subcellular location">
    <subcellularLocation>
        <location evidence="1">Cell membrane</location>
        <topology evidence="1">Multi-pass membrane protein</topology>
    </subcellularLocation>
</comment>
<accession>A0ABT2RW55</accession>
<dbReference type="RefSeq" id="WP_158362659.1">
    <property type="nucleotide sequence ID" value="NZ_JAOQKC010000006.1"/>
</dbReference>
<proteinExistence type="predicted"/>
<keyword evidence="5 8" id="KW-0812">Transmembrane</keyword>
<keyword evidence="3 9" id="KW-0328">Glycosyltransferase</keyword>
<organism evidence="9 10">
    <name type="scientific">Laedolimicola ammoniilytica</name>
    <dbReference type="NCBI Taxonomy" id="2981771"/>
    <lineage>
        <taxon>Bacteria</taxon>
        <taxon>Bacillati</taxon>
        <taxon>Bacillota</taxon>
        <taxon>Clostridia</taxon>
        <taxon>Lachnospirales</taxon>
        <taxon>Lachnospiraceae</taxon>
        <taxon>Laedolimicola</taxon>
    </lineage>
</organism>
<keyword evidence="2" id="KW-1003">Cell membrane</keyword>
<name>A0ABT2RW55_9FIRM</name>
<feature type="transmembrane region" description="Helical" evidence="8">
    <location>
        <begin position="801"/>
        <end position="818"/>
    </location>
</feature>
<feature type="transmembrane region" description="Helical" evidence="8">
    <location>
        <begin position="982"/>
        <end position="1000"/>
    </location>
</feature>
<evidence type="ECO:0000256" key="2">
    <source>
        <dbReference type="ARBA" id="ARBA00022475"/>
    </source>
</evidence>
<evidence type="ECO:0000256" key="1">
    <source>
        <dbReference type="ARBA" id="ARBA00004651"/>
    </source>
</evidence>
<feature type="transmembrane region" description="Helical" evidence="8">
    <location>
        <begin position="959"/>
        <end position="976"/>
    </location>
</feature>
<feature type="transmembrane region" description="Helical" evidence="8">
    <location>
        <begin position="286"/>
        <end position="306"/>
    </location>
</feature>
<evidence type="ECO:0000256" key="8">
    <source>
        <dbReference type="SAM" id="Phobius"/>
    </source>
</evidence>
<evidence type="ECO:0000256" key="6">
    <source>
        <dbReference type="ARBA" id="ARBA00022989"/>
    </source>
</evidence>
<keyword evidence="7 8" id="KW-0472">Membrane</keyword>
<feature type="transmembrane region" description="Helical" evidence="8">
    <location>
        <begin position="51"/>
        <end position="73"/>
    </location>
</feature>
<evidence type="ECO:0000313" key="9">
    <source>
        <dbReference type="EMBL" id="MCU6696402.1"/>
    </source>
</evidence>